<organism evidence="1 2">
    <name type="scientific">Parabacteroides goldsteinii</name>
    <dbReference type="NCBI Taxonomy" id="328812"/>
    <lineage>
        <taxon>Bacteria</taxon>
        <taxon>Pseudomonadati</taxon>
        <taxon>Bacteroidota</taxon>
        <taxon>Bacteroidia</taxon>
        <taxon>Bacteroidales</taxon>
        <taxon>Tannerellaceae</taxon>
        <taxon>Parabacteroides</taxon>
    </lineage>
</organism>
<dbReference type="RefSeq" id="WP_044214578.1">
    <property type="nucleotide sequence ID" value="NZ_CAJSYT010000006.1"/>
</dbReference>
<gene>
    <name evidence="1" type="ORF">ACM15_14450</name>
</gene>
<reference evidence="1 2" key="1">
    <citation type="submission" date="2015-06" db="EMBL/GenBank/DDBJ databases">
        <title>Draft Genome Sequence of Parabacteroides goldsteinii with Putative Novel Metallo-Beta-Lactamases Isolated from a Blood Culture from a Human Patient.</title>
        <authorList>
            <person name="Krogh T.J."/>
            <person name="Agergaard C.N."/>
            <person name="Moller-Jensen J."/>
            <person name="Justesen U.S."/>
        </authorList>
    </citation>
    <scope>NUCLEOTIDE SEQUENCE [LARGE SCALE GENOMIC DNA]</scope>
    <source>
        <strain evidence="1 2">910340</strain>
    </source>
</reference>
<evidence type="ECO:0000313" key="1">
    <source>
        <dbReference type="EMBL" id="KMM32991.1"/>
    </source>
</evidence>
<dbReference type="EMBL" id="LFJV01000046">
    <property type="protein sequence ID" value="KMM32991.1"/>
    <property type="molecule type" value="Genomic_DNA"/>
</dbReference>
<dbReference type="PATRIC" id="fig|328812.4.peg.3720"/>
<accession>A0A0J6C9V2</accession>
<sequence length="151" mass="17708">MNTMETNILLTPEQIPPSYCRCFQSDCPKSDSCARFLAGKHLPEGWVTGPAVYPTARQGATCVCYKQTRIIHAAYGFRALFAEVKKKDDTPLRDRIKTYLGGNTTYYRYHNGERLLTPEQQEWIINLFRRHGYTDELRFDEYRDLYDFIFT</sequence>
<name>A0A0J6C9V2_9BACT</name>
<evidence type="ECO:0000313" key="2">
    <source>
        <dbReference type="Proteomes" id="UP000036166"/>
    </source>
</evidence>
<dbReference type="AlphaFoldDB" id="A0A0J6C9V2"/>
<dbReference type="Proteomes" id="UP000036166">
    <property type="component" value="Unassembled WGS sequence"/>
</dbReference>
<proteinExistence type="predicted"/>
<protein>
    <submittedName>
        <fullName evidence="1">Uncharacterized protein</fullName>
    </submittedName>
</protein>
<comment type="caution">
    <text evidence="1">The sequence shown here is derived from an EMBL/GenBank/DDBJ whole genome shotgun (WGS) entry which is preliminary data.</text>
</comment>
<dbReference type="Pfam" id="PF19555">
    <property type="entry name" value="DUF6078"/>
    <property type="match status" value="1"/>
</dbReference>
<dbReference type="InterPro" id="IPR045724">
    <property type="entry name" value="DUF6078"/>
</dbReference>